<proteinExistence type="predicted"/>
<dbReference type="EMBL" id="SCFB01000001">
    <property type="protein sequence ID" value="RZI47136.1"/>
    <property type="molecule type" value="Genomic_DNA"/>
</dbReference>
<dbReference type="AlphaFoldDB" id="A0A4Q7DQ20"/>
<evidence type="ECO:0000256" key="2">
    <source>
        <dbReference type="SAM" id="SignalP"/>
    </source>
</evidence>
<dbReference type="RefSeq" id="WP_130153248.1">
    <property type="nucleotide sequence ID" value="NZ_SCFB01000001.1"/>
</dbReference>
<keyword evidence="2" id="KW-0732">Signal</keyword>
<comment type="caution">
    <text evidence="3">The sequence shown here is derived from an EMBL/GenBank/DDBJ whole genome shotgun (WGS) entry which is preliminary data.</text>
</comment>
<feature type="signal peptide" evidence="2">
    <location>
        <begin position="1"/>
        <end position="19"/>
    </location>
</feature>
<dbReference type="Proteomes" id="UP000293550">
    <property type="component" value="Unassembled WGS sequence"/>
</dbReference>
<organism evidence="3 4">
    <name type="scientific">Candidatus Finniella inopinata</name>
    <dbReference type="NCBI Taxonomy" id="1696036"/>
    <lineage>
        <taxon>Bacteria</taxon>
        <taxon>Pseudomonadati</taxon>
        <taxon>Pseudomonadota</taxon>
        <taxon>Alphaproteobacteria</taxon>
        <taxon>Holosporales</taxon>
        <taxon>Candidatus Paracaedibacteraceae</taxon>
        <taxon>Candidatus Finniella</taxon>
    </lineage>
</organism>
<protein>
    <submittedName>
        <fullName evidence="3">Uncharacterized protein</fullName>
    </submittedName>
</protein>
<name>A0A4Q7DQ20_9PROT</name>
<evidence type="ECO:0000313" key="3">
    <source>
        <dbReference type="EMBL" id="RZI47136.1"/>
    </source>
</evidence>
<feature type="coiled-coil region" evidence="1">
    <location>
        <begin position="69"/>
        <end position="96"/>
    </location>
</feature>
<feature type="chain" id="PRO_5020284639" evidence="2">
    <location>
        <begin position="20"/>
        <end position="331"/>
    </location>
</feature>
<reference evidence="3 4" key="1">
    <citation type="submission" date="2018-10" db="EMBL/GenBank/DDBJ databases">
        <title>An updated phylogeny of the Alphaproteobacteria reveals that the parasitic Rickettsiales and Holosporales have independent origins.</title>
        <authorList>
            <person name="Munoz-Gomez S.A."/>
            <person name="Hess S."/>
            <person name="Burger G."/>
            <person name="Lang B.F."/>
            <person name="Susko E."/>
            <person name="Slamovits C.H."/>
            <person name="Roger A.J."/>
        </authorList>
    </citation>
    <scope>NUCLEOTIDE SEQUENCE [LARGE SCALE GENOMIC DNA]</scope>
    <source>
        <strain evidence="3">HOLO01</strain>
    </source>
</reference>
<keyword evidence="4" id="KW-1185">Reference proteome</keyword>
<sequence length="331" mass="37731">MKKYLPFTFLLLSATLSYGSDLALFKDQEVPNSAQKAHLQAQSFLKTLKGLKAEFDTQLQTFTKDNQGAKSAEFKLELYETKLDGLNSDITNLETALQSACNTAQTSDKSSFGERSFWSYFCPFSACAAKRKQPKVDVFSLKSAFQKLKPNIEFKKFVFYYEDSRSGEILPFTVFTTPRNASPKEIGKYGMPIGLEIYPQKDGEEYGIFSFPLITSTYHAEIRYENLVIGTVQSKPFIALDKESAAQKIMQEMYSWNWSDNGEEYYVRASRKESTIAEMMQNLLSGNWSSAPYTHIIDYKYKTKGHIEIKGDITSLMRIRSDIFALIDSIK</sequence>
<keyword evidence="1" id="KW-0175">Coiled coil</keyword>
<evidence type="ECO:0000313" key="4">
    <source>
        <dbReference type="Proteomes" id="UP000293550"/>
    </source>
</evidence>
<gene>
    <name evidence="3" type="ORF">EQU50_00705</name>
</gene>
<accession>A0A4Q7DQ20</accession>
<evidence type="ECO:0000256" key="1">
    <source>
        <dbReference type="SAM" id="Coils"/>
    </source>
</evidence>